<dbReference type="EMBL" id="JBEPEK010001215">
    <property type="protein sequence ID" value="MER7188399.1"/>
    <property type="molecule type" value="Genomic_DNA"/>
</dbReference>
<keyword evidence="3" id="KW-1185">Reference proteome</keyword>
<evidence type="ECO:0000313" key="3">
    <source>
        <dbReference type="Proteomes" id="UP001474181"/>
    </source>
</evidence>
<feature type="region of interest" description="Disordered" evidence="1">
    <location>
        <begin position="1"/>
        <end position="44"/>
    </location>
</feature>
<name>A0ABV1XHB5_9ACTN</name>
<sequence>MRRTDPGGHRPANGTSPEESGPAVPEGHGPVRYGPPFPDDGLPVLPELCAVLAAAANRGAEEPVGGGPALL</sequence>
<dbReference type="Proteomes" id="UP001474181">
    <property type="component" value="Unassembled WGS sequence"/>
</dbReference>
<gene>
    <name evidence="2" type="ORF">ABT404_54615</name>
</gene>
<protein>
    <submittedName>
        <fullName evidence="2">Pyridoxal phosphate-dependent aminotransferase</fullName>
    </submittedName>
</protein>
<organism evidence="2 3">
    <name type="scientific">Streptomyces hyaluromycini</name>
    <dbReference type="NCBI Taxonomy" id="1377993"/>
    <lineage>
        <taxon>Bacteria</taxon>
        <taxon>Bacillati</taxon>
        <taxon>Actinomycetota</taxon>
        <taxon>Actinomycetes</taxon>
        <taxon>Kitasatosporales</taxon>
        <taxon>Streptomycetaceae</taxon>
        <taxon>Streptomyces</taxon>
    </lineage>
</organism>
<dbReference type="GO" id="GO:0008483">
    <property type="term" value="F:transaminase activity"/>
    <property type="evidence" value="ECO:0007669"/>
    <property type="project" value="UniProtKB-KW"/>
</dbReference>
<keyword evidence="2" id="KW-0808">Transferase</keyword>
<feature type="non-terminal residue" evidence="2">
    <location>
        <position position="71"/>
    </location>
</feature>
<proteinExistence type="predicted"/>
<evidence type="ECO:0000313" key="2">
    <source>
        <dbReference type="EMBL" id="MER7188399.1"/>
    </source>
</evidence>
<accession>A0ABV1XHB5</accession>
<evidence type="ECO:0000256" key="1">
    <source>
        <dbReference type="SAM" id="MobiDB-lite"/>
    </source>
</evidence>
<keyword evidence="2" id="KW-0032">Aminotransferase</keyword>
<reference evidence="2 3" key="1">
    <citation type="submission" date="2024-06" db="EMBL/GenBank/DDBJ databases">
        <title>The Natural Products Discovery Center: Release of the First 8490 Sequenced Strains for Exploring Actinobacteria Biosynthetic Diversity.</title>
        <authorList>
            <person name="Kalkreuter E."/>
            <person name="Kautsar S.A."/>
            <person name="Yang D."/>
            <person name="Bader C.D."/>
            <person name="Teijaro C.N."/>
            <person name="Fluegel L."/>
            <person name="Davis C.M."/>
            <person name="Simpson J.R."/>
            <person name="Lauterbach L."/>
            <person name="Steele A.D."/>
            <person name="Gui C."/>
            <person name="Meng S."/>
            <person name="Li G."/>
            <person name="Viehrig K."/>
            <person name="Ye F."/>
            <person name="Su P."/>
            <person name="Kiefer A.F."/>
            <person name="Nichols A."/>
            <person name="Cepeda A.J."/>
            <person name="Yan W."/>
            <person name="Fan B."/>
            <person name="Jiang Y."/>
            <person name="Adhikari A."/>
            <person name="Zheng C.-J."/>
            <person name="Schuster L."/>
            <person name="Cowan T.M."/>
            <person name="Smanski M.J."/>
            <person name="Chevrette M.G."/>
            <person name="De Carvalho L.P.S."/>
            <person name="Shen B."/>
        </authorList>
    </citation>
    <scope>NUCLEOTIDE SEQUENCE [LARGE SCALE GENOMIC DNA]</scope>
    <source>
        <strain evidence="2 3">NPDC000234</strain>
    </source>
</reference>
<comment type="caution">
    <text evidence="2">The sequence shown here is derived from an EMBL/GenBank/DDBJ whole genome shotgun (WGS) entry which is preliminary data.</text>
</comment>